<accession>A0ABD3P815</accession>
<comment type="caution">
    <text evidence="2">The sequence shown here is derived from an EMBL/GenBank/DDBJ whole genome shotgun (WGS) entry which is preliminary data.</text>
</comment>
<feature type="compositionally biased region" description="Low complexity" evidence="1">
    <location>
        <begin position="209"/>
        <end position="221"/>
    </location>
</feature>
<name>A0ABD3P815_9STRA</name>
<evidence type="ECO:0000313" key="2">
    <source>
        <dbReference type="EMBL" id="KAL3782640.1"/>
    </source>
</evidence>
<feature type="region of interest" description="Disordered" evidence="1">
    <location>
        <begin position="184"/>
        <end position="253"/>
    </location>
</feature>
<reference evidence="2 3" key="1">
    <citation type="submission" date="2024-10" db="EMBL/GenBank/DDBJ databases">
        <title>Updated reference genomes for cyclostephanoid diatoms.</title>
        <authorList>
            <person name="Roberts W.R."/>
            <person name="Alverson A.J."/>
        </authorList>
    </citation>
    <scope>NUCLEOTIDE SEQUENCE [LARGE SCALE GENOMIC DNA]</scope>
    <source>
        <strain evidence="2 3">AJA276-08</strain>
    </source>
</reference>
<dbReference type="AlphaFoldDB" id="A0ABD3P815"/>
<organism evidence="2 3">
    <name type="scientific">Stephanodiscus triporus</name>
    <dbReference type="NCBI Taxonomy" id="2934178"/>
    <lineage>
        <taxon>Eukaryota</taxon>
        <taxon>Sar</taxon>
        <taxon>Stramenopiles</taxon>
        <taxon>Ochrophyta</taxon>
        <taxon>Bacillariophyta</taxon>
        <taxon>Coscinodiscophyceae</taxon>
        <taxon>Thalassiosirophycidae</taxon>
        <taxon>Stephanodiscales</taxon>
        <taxon>Stephanodiscaceae</taxon>
        <taxon>Stephanodiscus</taxon>
    </lineage>
</organism>
<feature type="compositionally biased region" description="Acidic residues" evidence="1">
    <location>
        <begin position="198"/>
        <end position="208"/>
    </location>
</feature>
<keyword evidence="3" id="KW-1185">Reference proteome</keyword>
<feature type="region of interest" description="Disordered" evidence="1">
    <location>
        <begin position="1"/>
        <end position="95"/>
    </location>
</feature>
<protein>
    <submittedName>
        <fullName evidence="2">Uncharacterized protein</fullName>
    </submittedName>
</protein>
<evidence type="ECO:0000313" key="3">
    <source>
        <dbReference type="Proteomes" id="UP001530315"/>
    </source>
</evidence>
<feature type="compositionally biased region" description="Basic and acidic residues" evidence="1">
    <location>
        <begin position="1"/>
        <end position="32"/>
    </location>
</feature>
<gene>
    <name evidence="2" type="ORF">ACHAW5_007365</name>
</gene>
<sequence>MARMAELKAAREREEQRERERLKREEEEERLRNMTSASKALNKWVGKIRPGNVPVQQEHQDQHDDLTPHHSNIDQTSAQQQQHHHREDLHSSGDGILTQLIPMRNHLQDSRRTSMDSGIVSGASRSTDDVNLAPRLSVGDLTSYFSNCDNETQPPDDAKSVLSMLSDPSGMFVDSDENAVLEVSGGKLPSYSTTNGGTDEEDKEEDEPQLSSELLELSINLGGDPLRRKEKPKSEPIRRGRTRTRGEGGNDMIATGNPCEAFCGDGVNAFNRSRTPHSSEHQCDLDSDDLLETHVITLCTERDAYEARNNTMSVASDDMSDCSRESSSGLIVGFSNRRTSIGDSGDDLIVGFVNRRESTRKA</sequence>
<feature type="compositionally biased region" description="Basic and acidic residues" evidence="1">
    <location>
        <begin position="232"/>
        <end position="248"/>
    </location>
</feature>
<evidence type="ECO:0000256" key="1">
    <source>
        <dbReference type="SAM" id="MobiDB-lite"/>
    </source>
</evidence>
<dbReference type="EMBL" id="JALLAZ020001006">
    <property type="protein sequence ID" value="KAL3782640.1"/>
    <property type="molecule type" value="Genomic_DNA"/>
</dbReference>
<proteinExistence type="predicted"/>
<dbReference type="Proteomes" id="UP001530315">
    <property type="component" value="Unassembled WGS sequence"/>
</dbReference>
<feature type="compositionally biased region" description="Basic and acidic residues" evidence="1">
    <location>
        <begin position="58"/>
        <end position="72"/>
    </location>
</feature>